<accession>A0A650BUE6</accession>
<gene>
    <name evidence="1" type="ORF">PDLMKLCO_00195</name>
</gene>
<reference evidence="1 2" key="1">
    <citation type="submission" date="2019-11" db="EMBL/GenBank/DDBJ databases">
        <authorList>
            <person name="Cohen Gihon I."/>
            <person name="Israeli O."/>
            <person name="Shifman O."/>
            <person name="Erez N."/>
            <person name="Melamed S."/>
            <person name="Paran N."/>
            <person name="Beth-Din A."/>
            <person name="Zvi A."/>
        </authorList>
    </citation>
    <scope>NUCLEOTIDE SEQUENCE [LARGE SCALE GENOMIC DNA]</scope>
    <source>
        <strain evidence="1 2">Israel_2018</strain>
    </source>
</reference>
<organismHost>
    <name type="scientific">Cynomys mexicanus</name>
    <name type="common">Mexican prairie dog</name>
    <dbReference type="NCBI Taxonomy" id="99826"/>
</organismHost>
<evidence type="ECO:0000313" key="2">
    <source>
        <dbReference type="Proteomes" id="UP000424348"/>
    </source>
</evidence>
<organismHost>
    <name type="scientific">Homo sapiens</name>
    <name type="common">Human</name>
    <dbReference type="NCBI Taxonomy" id="9606"/>
</organismHost>
<name>A0A650BUE6_MONPV</name>
<proteinExistence type="predicted"/>
<organism evidence="1 2">
    <name type="scientific">Monkeypox virus</name>
    <name type="common">MPXV</name>
    <dbReference type="NCBI Taxonomy" id="10244"/>
    <lineage>
        <taxon>Viruses</taxon>
        <taxon>Varidnaviria</taxon>
        <taxon>Bamfordvirae</taxon>
        <taxon>Nucleocytoviricota</taxon>
        <taxon>Pokkesviricetes</taxon>
        <taxon>Chitovirales</taxon>
        <taxon>Poxviridae</taxon>
        <taxon>Chordopoxvirinae</taxon>
        <taxon>Orthopoxvirus</taxon>
        <taxon>Orthopoxvirus monkeypox</taxon>
    </lineage>
</organism>
<organismHost>
    <name type="scientific">Heliosciurus ruwenzorii</name>
    <name type="common">Ruwenzori sun squirrel</name>
    <dbReference type="NCBI Taxonomy" id="226685"/>
</organismHost>
<dbReference type="Proteomes" id="UP000424348">
    <property type="component" value="Genome"/>
</dbReference>
<protein>
    <submittedName>
        <fullName evidence="1">Uncharacterized protein</fullName>
    </submittedName>
</protein>
<evidence type="ECO:0000313" key="1">
    <source>
        <dbReference type="EMBL" id="QGQ59915.1"/>
    </source>
</evidence>
<organismHost>
    <name type="scientific">Cynomys ludovicianus</name>
    <name type="common">Black-tailed prairie dog</name>
    <dbReference type="NCBI Taxonomy" id="45480"/>
</organismHost>
<sequence length="42" mass="4786">MGISVSSLVYCEQQEQISIGKGGMRYIDLCSFKTYANFEEFI</sequence>
<organismHost>
    <name type="scientific">Cynomys gunnisoni</name>
    <name type="common">Gunnison's prairie dog</name>
    <name type="synonym">Spermophilus gunnisoni</name>
    <dbReference type="NCBI Taxonomy" id="45479"/>
</organismHost>
<organismHost>
    <name type="scientific">Cynomys parvidens</name>
    <name type="common">Utah prairie dog</name>
    <dbReference type="NCBI Taxonomy" id="99827"/>
</organismHost>
<organismHost>
    <name type="scientific">Cynomys leucurus</name>
    <name type="common">White-tailed prairie dog</name>
    <dbReference type="NCBI Taxonomy" id="99825"/>
</organismHost>
<organismHost>
    <name type="scientific">Mus musculus</name>
    <name type="common">Mouse</name>
    <dbReference type="NCBI Taxonomy" id="10090"/>
</organismHost>
<dbReference type="EMBL" id="MN648051">
    <property type="protein sequence ID" value="QGQ59915.1"/>
    <property type="molecule type" value="Genomic_DNA"/>
</dbReference>
<organismHost>
    <name type="scientific">Gliridae</name>
    <name type="common">dormice</name>
    <dbReference type="NCBI Taxonomy" id="30650"/>
</organismHost>